<dbReference type="PATRIC" id="fig|1125699.3.peg.546"/>
<feature type="chain" id="PRO_5004522603" evidence="1">
    <location>
        <begin position="34"/>
        <end position="1039"/>
    </location>
</feature>
<dbReference type="STRING" id="1125699.HMPREF9194_00537"/>
<evidence type="ECO:0000313" key="2">
    <source>
        <dbReference type="EMBL" id="EPF30223.1"/>
    </source>
</evidence>
<accession>S3JW98</accession>
<reference evidence="2 3" key="1">
    <citation type="submission" date="2013-04" db="EMBL/GenBank/DDBJ databases">
        <title>The Genome Sequence of Treponema maltophilum ATCC 51939.</title>
        <authorList>
            <consortium name="The Broad Institute Genomics Platform"/>
            <person name="Earl A."/>
            <person name="Ward D."/>
            <person name="Feldgarden M."/>
            <person name="Gevers D."/>
            <person name="Leonetti C."/>
            <person name="Blanton J.M."/>
            <person name="Dewhirst F.E."/>
            <person name="Izard J."/>
            <person name="Walker B."/>
            <person name="Young S."/>
            <person name="Zeng Q."/>
            <person name="Gargeya S."/>
            <person name="Fitzgerald M."/>
            <person name="Haas B."/>
            <person name="Abouelleil A."/>
            <person name="Allen A.W."/>
            <person name="Alvarado L."/>
            <person name="Arachchi H.M."/>
            <person name="Berlin A.M."/>
            <person name="Chapman S.B."/>
            <person name="Gainer-Dewar J."/>
            <person name="Goldberg J."/>
            <person name="Griggs A."/>
            <person name="Gujja S."/>
            <person name="Hansen M."/>
            <person name="Howarth C."/>
            <person name="Imamovic A."/>
            <person name="Ireland A."/>
            <person name="Larimer J."/>
            <person name="McCowan C."/>
            <person name="Murphy C."/>
            <person name="Pearson M."/>
            <person name="Poon T.W."/>
            <person name="Priest M."/>
            <person name="Roberts A."/>
            <person name="Saif S."/>
            <person name="Shea T."/>
            <person name="Sisk P."/>
            <person name="Sykes S."/>
            <person name="Wortman J."/>
            <person name="Nusbaum C."/>
            <person name="Birren B."/>
        </authorList>
    </citation>
    <scope>NUCLEOTIDE SEQUENCE [LARGE SCALE GENOMIC DNA]</scope>
    <source>
        <strain evidence="2 3">ATCC 51939</strain>
    </source>
</reference>
<keyword evidence="3" id="KW-1185">Reference proteome</keyword>
<feature type="signal peptide" evidence="1">
    <location>
        <begin position="1"/>
        <end position="33"/>
    </location>
</feature>
<dbReference type="eggNOG" id="COG0823">
    <property type="taxonomic scope" value="Bacteria"/>
</dbReference>
<dbReference type="HOGENOM" id="CLU_292854_0_0_12"/>
<dbReference type="AlphaFoldDB" id="S3JW98"/>
<gene>
    <name evidence="2" type="ORF">HMPREF9194_00537</name>
</gene>
<comment type="caution">
    <text evidence="2">The sequence shown here is derived from an EMBL/GenBank/DDBJ whole genome shotgun (WGS) entry which is preliminary data.</text>
</comment>
<sequence>MPSFWERLLRRFRRRRASALILLACIQAAVVSAQINPGGHVSVFKKLSVIKTEYFDFIFAEESAASARHLALCADDLYRKAAGLLHIREKRRFPVLLTRETAVFNAYFTTLPYNRIVLYDSAPPSSFAVFSDNLASVFYHELVHALTLNIRSPFWKGMAAVFGDVFTPSFMLNLPSSFTEGAAVSFESADGQGRLNDAFSLHVVRQAKLENKFPDWPDVTGAYGAYTDGSLPYMFGASFSSYIQQRFSMDKYAEFWEESGKVHFFKLSAGIFKKVYGLSLTQAWNDFKNSYPVPHCEENLPPALCSPSSSEYRAGLRGEHLYANLTSSPGGLAWYDAASSSVMFLPIGRSESRRESAATEADGAPLFAEKPVVLCTSDLSERLTFSRSGDFLTLSGVSGGEKAKRKARVYDMKKKRFVLELNGLSGVFTAERSDSAGIPATRIAATRIVATRIVAGIEREGLSYSLVLYDFDELTGAGSSAPSKSPSSHSCAPFKRIRFPHGVFPFDAVDAGNGRIMCILKHASFSGEPKRLSCSLFSYDMKTDKALVYEFADESLGEESAFFNPSLRYLSAYGDTLYLSCAQDSFSQPTLAFLDLNEFEAADFADENTSDANSTAESSAAGAPFLCVRSAQYSGGVFYPAAFDGGLAFVSRFYEHRTLSYTDFSGDCRRFALKAVPCERFFARFKDAAGNERNESAEKAKSGEKADKGGRGAFALKPYRPLQYMKKPLIIPFAGFLTAASFGPYASSSAPLGLSAATADPAERFLLTAGAGYDIEARLVNANASASFSAPPIQIAAGFYTESAVQSGMQNAAAFVKAGFERPLADDFSRIGAENTAYFLYSANGVPYIRKGMWFVNRLRLFVSRSRSTGPGPYERIGFTAGASLYARRGLDIPGFTPPTWLFSPVFEGRFTLPCLLPFKNPRGFTLNFPASCATFFFVNAAEQWEIQNTLILFAHDIQKGSPFVPIFSRRLCLEGGTETIRYRNGKTDFAVNFSLFSVSLFNTGAYATMPVETGISVRWEPFENTAQNWKVLLRLRVQ</sequence>
<protein>
    <submittedName>
        <fullName evidence="2">Uncharacterized protein</fullName>
    </submittedName>
</protein>
<dbReference type="EMBL" id="ATFF01000006">
    <property type="protein sequence ID" value="EPF30223.1"/>
    <property type="molecule type" value="Genomic_DNA"/>
</dbReference>
<dbReference type="OrthoDB" id="304612at2"/>
<name>S3JW98_TREMA</name>
<dbReference type="RefSeq" id="WP_016524834.1">
    <property type="nucleotide sequence ID" value="NZ_KE332518.1"/>
</dbReference>
<evidence type="ECO:0000256" key="1">
    <source>
        <dbReference type="SAM" id="SignalP"/>
    </source>
</evidence>
<dbReference type="Proteomes" id="UP000014541">
    <property type="component" value="Unassembled WGS sequence"/>
</dbReference>
<keyword evidence="1" id="KW-0732">Signal</keyword>
<proteinExistence type="predicted"/>
<evidence type="ECO:0000313" key="3">
    <source>
        <dbReference type="Proteomes" id="UP000014541"/>
    </source>
</evidence>
<organism evidence="2 3">
    <name type="scientific">Treponema maltophilum ATCC 51939</name>
    <dbReference type="NCBI Taxonomy" id="1125699"/>
    <lineage>
        <taxon>Bacteria</taxon>
        <taxon>Pseudomonadati</taxon>
        <taxon>Spirochaetota</taxon>
        <taxon>Spirochaetia</taxon>
        <taxon>Spirochaetales</taxon>
        <taxon>Treponemataceae</taxon>
        <taxon>Treponema</taxon>
    </lineage>
</organism>